<reference evidence="2 3" key="1">
    <citation type="journal article" date="2019" name="Int. J. Syst. Evol. Microbiol.">
        <title>The Global Catalogue of Microorganisms (GCM) 10K type strain sequencing project: providing services to taxonomists for standard genome sequencing and annotation.</title>
        <authorList>
            <consortium name="The Broad Institute Genomics Platform"/>
            <consortium name="The Broad Institute Genome Sequencing Center for Infectious Disease"/>
            <person name="Wu L."/>
            <person name="Ma J."/>
        </authorList>
    </citation>
    <scope>NUCLEOTIDE SEQUENCE [LARGE SCALE GENOMIC DNA]</scope>
    <source>
        <strain evidence="2 3">JCM 13316</strain>
    </source>
</reference>
<keyword evidence="3" id="KW-1185">Reference proteome</keyword>
<evidence type="ECO:0000313" key="3">
    <source>
        <dbReference type="Proteomes" id="UP001500784"/>
    </source>
</evidence>
<evidence type="ECO:0008006" key="4">
    <source>
        <dbReference type="Google" id="ProtNLM"/>
    </source>
</evidence>
<keyword evidence="1" id="KW-0812">Transmembrane</keyword>
<proteinExistence type="predicted"/>
<evidence type="ECO:0000313" key="2">
    <source>
        <dbReference type="EMBL" id="GAA1905452.1"/>
    </source>
</evidence>
<organism evidence="2 3">
    <name type="scientific">Arthrobacter gandavensis</name>
    <dbReference type="NCBI Taxonomy" id="169960"/>
    <lineage>
        <taxon>Bacteria</taxon>
        <taxon>Bacillati</taxon>
        <taxon>Actinomycetota</taxon>
        <taxon>Actinomycetes</taxon>
        <taxon>Micrococcales</taxon>
        <taxon>Micrococcaceae</taxon>
        <taxon>Arthrobacter</taxon>
    </lineage>
</organism>
<sequence length="203" mass="21546">MNRTPRSLNRLLLGLGGLLLLAVGAGLVLLSVDPAAARWWQDTAPAFMAEGGRLLNDTAIPGQRQSWLWPALALAMIVCAVLLVLWIAAQGRGRADTLVAEYSEDGAPGRIAISGSVPEQALREALLKDPDVSSVAVSTWTMADGNGLRVRIVPRQGAAPHLVAADATNLVDALDAALGRSSTVLISLEAGRRYRLGREERVR</sequence>
<keyword evidence="1" id="KW-0472">Membrane</keyword>
<dbReference type="EMBL" id="BAAALV010000002">
    <property type="protein sequence ID" value="GAA1905452.1"/>
    <property type="molecule type" value="Genomic_DNA"/>
</dbReference>
<gene>
    <name evidence="2" type="ORF">GCM10009688_06790</name>
</gene>
<accession>A0ABN2NYJ2</accession>
<feature type="transmembrane region" description="Helical" evidence="1">
    <location>
        <begin position="67"/>
        <end position="88"/>
    </location>
</feature>
<name>A0ABN2NYJ2_9MICC</name>
<dbReference type="RefSeq" id="WP_152224864.1">
    <property type="nucleotide sequence ID" value="NZ_BAAALV010000002.1"/>
</dbReference>
<dbReference type="Proteomes" id="UP001500784">
    <property type="component" value="Unassembled WGS sequence"/>
</dbReference>
<evidence type="ECO:0000256" key="1">
    <source>
        <dbReference type="SAM" id="Phobius"/>
    </source>
</evidence>
<comment type="caution">
    <text evidence="2">The sequence shown here is derived from an EMBL/GenBank/DDBJ whole genome shotgun (WGS) entry which is preliminary data.</text>
</comment>
<keyword evidence="1" id="KW-1133">Transmembrane helix</keyword>
<protein>
    <recommendedName>
        <fullName evidence="4">Alkaline shock response membrane anchor protein AmaP</fullName>
    </recommendedName>
</protein>